<dbReference type="InterPro" id="IPR032675">
    <property type="entry name" value="LRR_dom_sf"/>
</dbReference>
<reference evidence="2 3" key="1">
    <citation type="submission" date="2020-03" db="EMBL/GenBank/DDBJ databases">
        <title>Soil Listeria distribution.</title>
        <authorList>
            <person name="Liao J."/>
            <person name="Wiedmann M."/>
        </authorList>
    </citation>
    <scope>NUCLEOTIDE SEQUENCE [LARGE SCALE GENOMIC DNA]</scope>
    <source>
        <strain evidence="2 3">FSL L7-1560</strain>
    </source>
</reference>
<comment type="caution">
    <text evidence="2">The sequence shown here is derived from an EMBL/GenBank/DDBJ whole genome shotgun (WGS) entry which is preliminary data.</text>
</comment>
<feature type="domain" description="Internalin N-terminal" evidence="1">
    <location>
        <begin position="33"/>
        <end position="72"/>
    </location>
</feature>
<dbReference type="EMBL" id="JAARRG010000003">
    <property type="protein sequence ID" value="MBC1485815.1"/>
    <property type="molecule type" value="Genomic_DNA"/>
</dbReference>
<dbReference type="Gene3D" id="1.10.8.390">
    <property type="entry name" value="Internalin N-terminal Cap domain-like"/>
    <property type="match status" value="1"/>
</dbReference>
<gene>
    <name evidence="2" type="ORF">HB897_06195</name>
</gene>
<dbReference type="InterPro" id="IPR001611">
    <property type="entry name" value="Leu-rich_rpt"/>
</dbReference>
<evidence type="ECO:0000313" key="2">
    <source>
        <dbReference type="EMBL" id="MBC1485815.1"/>
    </source>
</evidence>
<proteinExistence type="predicted"/>
<organism evidence="2 3">
    <name type="scientific">Listeria seeligeri</name>
    <dbReference type="NCBI Taxonomy" id="1640"/>
    <lineage>
        <taxon>Bacteria</taxon>
        <taxon>Bacillati</taxon>
        <taxon>Bacillota</taxon>
        <taxon>Bacilli</taxon>
        <taxon>Bacillales</taxon>
        <taxon>Listeriaceae</taxon>
        <taxon>Listeria</taxon>
    </lineage>
</organism>
<sequence>MKKILKICLIMSVIIIGVVSFKTIDASASVKDVYPLPGRIIDVFPSENLAEDMVQNLNKESVNDVITQEDIDSLTSLGLGYEKNYLTDADLQLLENAYFTNVNNVMIYPTQTMFTSFPDLSTLPKLASIRAEAANESASITVPDYQNYPELTSIDFNKRIIIGGLPDFSNIPKLETLQLNNCGLTSADIPDFSNLKSLKVVDFQLNELETEMTDFTHLDSLESMNLSYNYLITLPPTILDDIVIVGQLGTLPNQTVEFGTDTNITLPIYTQLDEVGRISGFQEVRVIDSNGVTIYDGLAVNYDETTKQIIVPTSSLAKGNYSIIIGFNGIMPYVSAGEILEYNVPVTIN</sequence>
<dbReference type="Pfam" id="PF12354">
    <property type="entry name" value="Internalin_N"/>
    <property type="match status" value="1"/>
</dbReference>
<dbReference type="InterPro" id="IPR024634">
    <property type="entry name" value="Internalin_N"/>
</dbReference>
<evidence type="ECO:0000259" key="1">
    <source>
        <dbReference type="Pfam" id="PF12354"/>
    </source>
</evidence>
<name>A0A7X0X1E4_LISSE</name>
<dbReference type="Pfam" id="PF13855">
    <property type="entry name" value="LRR_8"/>
    <property type="match status" value="1"/>
</dbReference>
<accession>A0A7X0X1E4</accession>
<dbReference type="RefSeq" id="WP_185383543.1">
    <property type="nucleotide sequence ID" value="NZ_JAARRG010000003.1"/>
</dbReference>
<evidence type="ECO:0000313" key="3">
    <source>
        <dbReference type="Proteomes" id="UP000523362"/>
    </source>
</evidence>
<dbReference type="Proteomes" id="UP000523362">
    <property type="component" value="Unassembled WGS sequence"/>
</dbReference>
<dbReference type="SUPFAM" id="SSF52058">
    <property type="entry name" value="L domain-like"/>
    <property type="match status" value="1"/>
</dbReference>
<dbReference type="Gene3D" id="3.80.10.10">
    <property type="entry name" value="Ribonuclease Inhibitor"/>
    <property type="match status" value="1"/>
</dbReference>
<dbReference type="AlphaFoldDB" id="A0A7X0X1E4"/>
<protein>
    <recommendedName>
        <fullName evidence="1">Internalin N-terminal domain-containing protein</fullName>
    </recommendedName>
</protein>